<evidence type="ECO:0000256" key="1">
    <source>
        <dbReference type="SAM" id="MobiDB-lite"/>
    </source>
</evidence>
<dbReference type="Proteomes" id="UP000886817">
    <property type="component" value="Unassembled WGS sequence"/>
</dbReference>
<keyword evidence="2" id="KW-0812">Transmembrane</keyword>
<reference evidence="3" key="2">
    <citation type="submission" date="2021-04" db="EMBL/GenBank/DDBJ databases">
        <authorList>
            <person name="Gilroy R."/>
        </authorList>
    </citation>
    <scope>NUCLEOTIDE SEQUENCE</scope>
    <source>
        <strain evidence="3">ChiSjej1B19-8411</strain>
    </source>
</reference>
<organism evidence="3 4">
    <name type="scientific">Candidatus Blautia gallistercoris</name>
    <dbReference type="NCBI Taxonomy" id="2838490"/>
    <lineage>
        <taxon>Bacteria</taxon>
        <taxon>Bacillati</taxon>
        <taxon>Bacillota</taxon>
        <taxon>Clostridia</taxon>
        <taxon>Lachnospirales</taxon>
        <taxon>Lachnospiraceae</taxon>
        <taxon>Blautia</taxon>
    </lineage>
</organism>
<dbReference type="EMBL" id="DXEX01000277">
    <property type="protein sequence ID" value="HIX60610.1"/>
    <property type="molecule type" value="Genomic_DNA"/>
</dbReference>
<evidence type="ECO:0008006" key="5">
    <source>
        <dbReference type="Google" id="ProtNLM"/>
    </source>
</evidence>
<reference evidence="3" key="1">
    <citation type="journal article" date="2021" name="PeerJ">
        <title>Extensive microbial diversity within the chicken gut microbiome revealed by metagenomics and culture.</title>
        <authorList>
            <person name="Gilroy R."/>
            <person name="Ravi A."/>
            <person name="Getino M."/>
            <person name="Pursley I."/>
            <person name="Horton D.L."/>
            <person name="Alikhan N.F."/>
            <person name="Baker D."/>
            <person name="Gharbi K."/>
            <person name="Hall N."/>
            <person name="Watson M."/>
            <person name="Adriaenssens E.M."/>
            <person name="Foster-Nyarko E."/>
            <person name="Jarju S."/>
            <person name="Secka A."/>
            <person name="Antonio M."/>
            <person name="Oren A."/>
            <person name="Chaudhuri R.R."/>
            <person name="La Ragione R."/>
            <person name="Hildebrand F."/>
            <person name="Pallen M.J."/>
        </authorList>
    </citation>
    <scope>NUCLEOTIDE SEQUENCE</scope>
    <source>
        <strain evidence="3">ChiSjej1B19-8411</strain>
    </source>
</reference>
<accession>A0A9D2B4B1</accession>
<proteinExistence type="predicted"/>
<sequence>MANAGRTRNRRSANNRAGVYVDGNTVRRVQALPKGRPERKAKVRPARRKVSRKTQQNRAKAQGMNMGFVIFLTLICGAILFTGVRFLQMKSEITAKAKVVTNLETELSELKADNDAYYSQVTASVNLDAIKKKAITELGMKYPSEEQIEYYETQRSSYVRQYQDVPDAE</sequence>
<dbReference type="AlphaFoldDB" id="A0A9D2B4B1"/>
<evidence type="ECO:0000256" key="2">
    <source>
        <dbReference type="SAM" id="Phobius"/>
    </source>
</evidence>
<feature type="transmembrane region" description="Helical" evidence="2">
    <location>
        <begin position="66"/>
        <end position="87"/>
    </location>
</feature>
<evidence type="ECO:0000313" key="3">
    <source>
        <dbReference type="EMBL" id="HIX60610.1"/>
    </source>
</evidence>
<keyword evidence="2" id="KW-1133">Transmembrane helix</keyword>
<protein>
    <recommendedName>
        <fullName evidence="5">Cell division protein FtsL</fullName>
    </recommendedName>
</protein>
<keyword evidence="2" id="KW-0472">Membrane</keyword>
<comment type="caution">
    <text evidence="3">The sequence shown here is derived from an EMBL/GenBank/DDBJ whole genome shotgun (WGS) entry which is preliminary data.</text>
</comment>
<gene>
    <name evidence="3" type="ORF">IAA45_13005</name>
</gene>
<name>A0A9D2B4B1_9FIRM</name>
<feature type="compositionally biased region" description="Basic residues" evidence="1">
    <location>
        <begin position="41"/>
        <end position="52"/>
    </location>
</feature>
<evidence type="ECO:0000313" key="4">
    <source>
        <dbReference type="Proteomes" id="UP000886817"/>
    </source>
</evidence>
<feature type="region of interest" description="Disordered" evidence="1">
    <location>
        <begin position="33"/>
        <end position="59"/>
    </location>
</feature>